<dbReference type="Gene3D" id="2.50.20.10">
    <property type="entry name" value="Lipoprotein localisation LolA/LolB/LppX"/>
    <property type="match status" value="1"/>
</dbReference>
<accession>A0A892ZHS4</accession>
<sequence>MKLWQWLFGLCWLMASLGAHAFGLADLSQRLQQPQAVAGDFTQERYLASLGKPLRTEGEFVLQPKRALLWQMQKPFAQQLRVRADGVWQWTGKAWQRQSGGGGQQRQMQLFLDLLGGNAQGLQQHFEVRLSGTEQAWQLVLTPKTALMQQIFTRIDIAGDNVVRQITLQEKQGDKTVMRFSRVRINPALAADTRRALAD</sequence>
<evidence type="ECO:0000256" key="2">
    <source>
        <dbReference type="SAM" id="SignalP"/>
    </source>
</evidence>
<dbReference type="Pfam" id="PF19574">
    <property type="entry name" value="LolA_3"/>
    <property type="match status" value="1"/>
</dbReference>
<dbReference type="RefSeq" id="WP_230339285.1">
    <property type="nucleotide sequence ID" value="NZ_CP069798.1"/>
</dbReference>
<name>A0A892ZHS4_9NEIS</name>
<dbReference type="KEGG" id="ptes:JQU52_00635"/>
<proteinExistence type="predicted"/>
<dbReference type="EMBL" id="CP069798">
    <property type="protein sequence ID" value="QRQ81988.1"/>
    <property type="molecule type" value="Genomic_DNA"/>
</dbReference>
<dbReference type="PANTHER" id="PTHR35869">
    <property type="entry name" value="OUTER-MEMBRANE LIPOPROTEIN CARRIER PROTEIN"/>
    <property type="match status" value="1"/>
</dbReference>
<dbReference type="InterPro" id="IPR029046">
    <property type="entry name" value="LolA/LolB/LppX"/>
</dbReference>
<keyword evidence="4" id="KW-1185">Reference proteome</keyword>
<organism evidence="3 4">
    <name type="scientific">Paralysiella testudinis</name>
    <dbReference type="NCBI Taxonomy" id="2809020"/>
    <lineage>
        <taxon>Bacteria</taxon>
        <taxon>Pseudomonadati</taxon>
        <taxon>Pseudomonadota</taxon>
        <taxon>Betaproteobacteria</taxon>
        <taxon>Neisseriales</taxon>
        <taxon>Neisseriaceae</taxon>
        <taxon>Paralysiella</taxon>
    </lineage>
</organism>
<dbReference type="SUPFAM" id="SSF89392">
    <property type="entry name" value="Prokaryotic lipoproteins and lipoprotein localization factors"/>
    <property type="match status" value="1"/>
</dbReference>
<dbReference type="PANTHER" id="PTHR35869:SF1">
    <property type="entry name" value="OUTER-MEMBRANE LIPOPROTEIN CARRIER PROTEIN"/>
    <property type="match status" value="1"/>
</dbReference>
<protein>
    <submittedName>
        <fullName evidence="3">Outer membrane lipoprotein carrier protein LolA</fullName>
    </submittedName>
</protein>
<dbReference type="InterPro" id="IPR004564">
    <property type="entry name" value="OM_lipoprot_carrier_LolA-like"/>
</dbReference>
<keyword evidence="1 2" id="KW-0732">Signal</keyword>
<gene>
    <name evidence="3" type="ORF">JQU52_00635</name>
</gene>
<dbReference type="Proteomes" id="UP000653156">
    <property type="component" value="Chromosome"/>
</dbReference>
<feature type="chain" id="PRO_5034040891" evidence="2">
    <location>
        <begin position="22"/>
        <end position="199"/>
    </location>
</feature>
<evidence type="ECO:0000313" key="4">
    <source>
        <dbReference type="Proteomes" id="UP000653156"/>
    </source>
</evidence>
<feature type="signal peptide" evidence="2">
    <location>
        <begin position="1"/>
        <end position="21"/>
    </location>
</feature>
<evidence type="ECO:0000256" key="1">
    <source>
        <dbReference type="ARBA" id="ARBA00022729"/>
    </source>
</evidence>
<dbReference type="AlphaFoldDB" id="A0A892ZHS4"/>
<keyword evidence="3" id="KW-0449">Lipoprotein</keyword>
<reference evidence="3" key="1">
    <citation type="submission" date="2021-02" db="EMBL/GenBank/DDBJ databases">
        <title>Neisseriaceae sp. 26B isolated from the cloaca of a Common Toad-headed Turtle (Mesoclemmys nasuta).</title>
        <authorList>
            <person name="Spergser J."/>
            <person name="Busse H.-J."/>
        </authorList>
    </citation>
    <scope>NUCLEOTIDE SEQUENCE</scope>
    <source>
        <strain evidence="3">26B</strain>
    </source>
</reference>
<dbReference type="CDD" id="cd16325">
    <property type="entry name" value="LolA"/>
    <property type="match status" value="1"/>
</dbReference>
<evidence type="ECO:0000313" key="3">
    <source>
        <dbReference type="EMBL" id="QRQ81988.1"/>
    </source>
</evidence>